<evidence type="ECO:0000256" key="6">
    <source>
        <dbReference type="ARBA" id="ARBA00023125"/>
    </source>
</evidence>
<accession>A0A1G2EDL4</accession>
<keyword evidence="6" id="KW-0238">DNA-binding</keyword>
<dbReference type="InterPro" id="IPR003593">
    <property type="entry name" value="AAA+_ATPase"/>
</dbReference>
<gene>
    <name evidence="11" type="ORF">A3A08_01680</name>
</gene>
<proteinExistence type="predicted"/>
<dbReference type="CDD" id="cd18037">
    <property type="entry name" value="DEXSc_Pif1_like"/>
    <property type="match status" value="1"/>
</dbReference>
<organism evidence="11 12">
    <name type="scientific">Candidatus Nealsonbacteria bacterium RIFCSPLOWO2_01_FULL_41_9</name>
    <dbReference type="NCBI Taxonomy" id="1801671"/>
    <lineage>
        <taxon>Bacteria</taxon>
        <taxon>Candidatus Nealsoniibacteriota</taxon>
    </lineage>
</organism>
<evidence type="ECO:0000256" key="2">
    <source>
        <dbReference type="ARBA" id="ARBA00022763"/>
    </source>
</evidence>
<dbReference type="CDD" id="cd18809">
    <property type="entry name" value="SF1_C_RecD"/>
    <property type="match status" value="1"/>
</dbReference>
<dbReference type="InterPro" id="IPR049163">
    <property type="entry name" value="Pif1-like_2B_dom"/>
</dbReference>
<evidence type="ECO:0000313" key="12">
    <source>
        <dbReference type="Proteomes" id="UP000176406"/>
    </source>
</evidence>
<feature type="compositionally biased region" description="Basic residues" evidence="9">
    <location>
        <begin position="452"/>
        <end position="464"/>
    </location>
</feature>
<evidence type="ECO:0000256" key="8">
    <source>
        <dbReference type="ARBA" id="ARBA00023235"/>
    </source>
</evidence>
<evidence type="ECO:0000256" key="5">
    <source>
        <dbReference type="ARBA" id="ARBA00022840"/>
    </source>
</evidence>
<dbReference type="GO" id="GO:0000723">
    <property type="term" value="P:telomere maintenance"/>
    <property type="evidence" value="ECO:0007669"/>
    <property type="project" value="InterPro"/>
</dbReference>
<keyword evidence="5" id="KW-0067">ATP-binding</keyword>
<keyword evidence="3" id="KW-0378">Hydrolase</keyword>
<protein>
    <recommendedName>
        <fullName evidence="10">AAA+ ATPase domain-containing protein</fullName>
    </recommendedName>
</protein>
<dbReference type="PANTHER" id="PTHR47642:SF5">
    <property type="entry name" value="ATP-DEPENDENT DNA HELICASE"/>
    <property type="match status" value="1"/>
</dbReference>
<feature type="region of interest" description="Disordered" evidence="9">
    <location>
        <begin position="449"/>
        <end position="471"/>
    </location>
</feature>
<evidence type="ECO:0000256" key="4">
    <source>
        <dbReference type="ARBA" id="ARBA00022806"/>
    </source>
</evidence>
<evidence type="ECO:0000313" key="11">
    <source>
        <dbReference type="EMBL" id="OGZ23849.1"/>
    </source>
</evidence>
<evidence type="ECO:0000256" key="7">
    <source>
        <dbReference type="ARBA" id="ARBA00023204"/>
    </source>
</evidence>
<keyword evidence="1" id="KW-0547">Nucleotide-binding</keyword>
<keyword evidence="4" id="KW-0347">Helicase</keyword>
<dbReference type="InterPro" id="IPR010285">
    <property type="entry name" value="DNA_helicase_pif1-like_DEAD"/>
</dbReference>
<dbReference type="PANTHER" id="PTHR47642">
    <property type="entry name" value="ATP-DEPENDENT DNA HELICASE"/>
    <property type="match status" value="1"/>
</dbReference>
<dbReference type="Pfam" id="PF21530">
    <property type="entry name" value="Pif1_2B_dom"/>
    <property type="match status" value="1"/>
</dbReference>
<dbReference type="Proteomes" id="UP000176406">
    <property type="component" value="Unassembled WGS sequence"/>
</dbReference>
<dbReference type="Gene3D" id="3.40.50.300">
    <property type="entry name" value="P-loop containing nucleotide triphosphate hydrolases"/>
    <property type="match status" value="2"/>
</dbReference>
<keyword evidence="7" id="KW-0234">DNA repair</keyword>
<reference evidence="11 12" key="1">
    <citation type="journal article" date="2016" name="Nat. Commun.">
        <title>Thousands of microbial genomes shed light on interconnected biogeochemical processes in an aquifer system.</title>
        <authorList>
            <person name="Anantharaman K."/>
            <person name="Brown C.T."/>
            <person name="Hug L.A."/>
            <person name="Sharon I."/>
            <person name="Castelle C.J."/>
            <person name="Probst A.J."/>
            <person name="Thomas B.C."/>
            <person name="Singh A."/>
            <person name="Wilkins M.J."/>
            <person name="Karaoz U."/>
            <person name="Brodie E.L."/>
            <person name="Williams K.H."/>
            <person name="Hubbard S.S."/>
            <person name="Banfield J.F."/>
        </authorList>
    </citation>
    <scope>NUCLEOTIDE SEQUENCE [LARGE SCALE GENOMIC DNA]</scope>
</reference>
<dbReference type="Pfam" id="PF05970">
    <property type="entry name" value="PIF1"/>
    <property type="match status" value="1"/>
</dbReference>
<evidence type="ECO:0000256" key="1">
    <source>
        <dbReference type="ARBA" id="ARBA00022741"/>
    </source>
</evidence>
<dbReference type="AlphaFoldDB" id="A0A1G2EDL4"/>
<dbReference type="SMART" id="SM00382">
    <property type="entry name" value="AAA"/>
    <property type="match status" value="1"/>
</dbReference>
<dbReference type="EMBL" id="MHMG01000005">
    <property type="protein sequence ID" value="OGZ23849.1"/>
    <property type="molecule type" value="Genomic_DNA"/>
</dbReference>
<feature type="domain" description="AAA+ ATPase" evidence="10">
    <location>
        <begin position="12"/>
        <end position="160"/>
    </location>
</feature>
<dbReference type="GO" id="GO:0003678">
    <property type="term" value="F:DNA helicase activity"/>
    <property type="evidence" value="ECO:0007669"/>
    <property type="project" value="InterPro"/>
</dbReference>
<sequence>MTQAQAFSILKLGGNVFLTGEPGSGKTYVVNKYVEYLRNRGIEPAITASTGIAATHIGGMTIHSWSGIGIKSKLDKRDLKKITTTKYVVKRVLRSRVLIIDEVSMLNPETLSMVDAICREIKQNSNPFGGMQIILVGDFFQLPPIMRDIGEEEAQGTLIEEPEARFAYGSPAWTRANPTVCYLTEQFRQDDVDFLSVLSSIRRNAFGDNQLRYIETRKTESHLAPSDIPKLFSHNANVDRVNDEILDKLPGKARVFNMSSSGLDALASALKRGCLSPEMLFLKKGAVVIFTKNNQKEGFVNGTLGIVEGFNDLNDYPIVRMRDGRAIEVEPMEWDFEEQGKVRASIEQVPLRLAWAITIHKSQGMSLDEAVVDLSNVFEFGQGYVALSRVRRLSGLHILGWNKRAFQVHPEVAEKDAEFLEQSELAESKFSSMPADKIKAMQESFAAGFKAKPLHKRKSPRRGRAPQGSFS</sequence>
<dbReference type="GO" id="GO:0006281">
    <property type="term" value="P:DNA repair"/>
    <property type="evidence" value="ECO:0007669"/>
    <property type="project" value="InterPro"/>
</dbReference>
<dbReference type="SUPFAM" id="SSF52540">
    <property type="entry name" value="P-loop containing nucleoside triphosphate hydrolases"/>
    <property type="match status" value="2"/>
</dbReference>
<dbReference type="InterPro" id="IPR027417">
    <property type="entry name" value="P-loop_NTPase"/>
</dbReference>
<keyword evidence="8" id="KW-0413">Isomerase</keyword>
<keyword evidence="2" id="KW-0227">DNA damage</keyword>
<name>A0A1G2EDL4_9BACT</name>
<evidence type="ECO:0000256" key="9">
    <source>
        <dbReference type="SAM" id="MobiDB-lite"/>
    </source>
</evidence>
<evidence type="ECO:0000256" key="3">
    <source>
        <dbReference type="ARBA" id="ARBA00022801"/>
    </source>
</evidence>
<evidence type="ECO:0000259" key="10">
    <source>
        <dbReference type="SMART" id="SM00382"/>
    </source>
</evidence>
<dbReference type="InterPro" id="IPR051055">
    <property type="entry name" value="PIF1_helicase"/>
</dbReference>
<comment type="caution">
    <text evidence="11">The sequence shown here is derived from an EMBL/GenBank/DDBJ whole genome shotgun (WGS) entry which is preliminary data.</text>
</comment>